<feature type="region of interest" description="Disordered" evidence="1">
    <location>
        <begin position="123"/>
        <end position="149"/>
    </location>
</feature>
<evidence type="ECO:0000313" key="3">
    <source>
        <dbReference type="Proteomes" id="UP001499895"/>
    </source>
</evidence>
<name>A0ABP3JJY2_9ACTN</name>
<organism evidence="2 3">
    <name type="scientific">Streptomyces stramineus</name>
    <dbReference type="NCBI Taxonomy" id="173861"/>
    <lineage>
        <taxon>Bacteria</taxon>
        <taxon>Bacillati</taxon>
        <taxon>Actinomycetota</taxon>
        <taxon>Actinomycetes</taxon>
        <taxon>Kitasatosporales</taxon>
        <taxon>Streptomycetaceae</taxon>
        <taxon>Streptomyces</taxon>
    </lineage>
</organism>
<dbReference type="EMBL" id="BAAAHB010000011">
    <property type="protein sequence ID" value="GAA0454185.1"/>
    <property type="molecule type" value="Genomic_DNA"/>
</dbReference>
<dbReference type="Gene3D" id="1.20.5.320">
    <property type="entry name" value="6-Phosphogluconate Dehydrogenase, domain 3"/>
    <property type="match status" value="1"/>
</dbReference>
<comment type="caution">
    <text evidence="2">The sequence shown here is derived from an EMBL/GenBank/DDBJ whole genome shotgun (WGS) entry which is preliminary data.</text>
</comment>
<sequence length="445" mass="44455">MPFPPGLQTVTVTDNRAHPDGGPMRGRVTLTPEVSAVTSAEYGLIVMGEATAEWINGALSLTVLACDAEDCTPTGWTYRLTERPYDAPGRSYPISLPAAAPAVDLADIAPTAPAEGEYVIVTGPAGPTGPQGPAGPQGPQGEPGSEAEAEAYTDTAVAAHAADTTAVHGIADTAVLETQAGATAKVAAHTSASDPHGDRAYADGKLGKAANLSDLGSVNTARTNLGLGGAAVLNVGTSAGTVAAGDDARLSNARTPTAHASTHAAAGDDPVTLTQAQVTGLVSALAALLPLAGGTITGGLTVNGYTTLAGGQFNGDFAAFGDLQLIGSGKAYRMRRGGAALDFEGAGTDLLVSVWSGGDFTGTQRSYLRLSADAQNVQVAGKVEYVDGLYGATRHVLDGAANTLGFHGKTPVTQQAVTGSRGGNAALASLLAALDTLGLIDDQTT</sequence>
<protein>
    <submittedName>
        <fullName evidence="2">Uncharacterized protein</fullName>
    </submittedName>
</protein>
<gene>
    <name evidence="2" type="ORF">GCM10009544_16200</name>
</gene>
<dbReference type="Proteomes" id="UP001499895">
    <property type="component" value="Unassembled WGS sequence"/>
</dbReference>
<keyword evidence="3" id="KW-1185">Reference proteome</keyword>
<reference evidence="3" key="1">
    <citation type="journal article" date="2019" name="Int. J. Syst. Evol. Microbiol.">
        <title>The Global Catalogue of Microorganisms (GCM) 10K type strain sequencing project: providing services to taxonomists for standard genome sequencing and annotation.</title>
        <authorList>
            <consortium name="The Broad Institute Genomics Platform"/>
            <consortium name="The Broad Institute Genome Sequencing Center for Infectious Disease"/>
            <person name="Wu L."/>
            <person name="Ma J."/>
        </authorList>
    </citation>
    <scope>NUCLEOTIDE SEQUENCE [LARGE SCALE GENOMIC DNA]</scope>
    <source>
        <strain evidence="3">JCM 10649</strain>
    </source>
</reference>
<accession>A0ABP3JJY2</accession>
<evidence type="ECO:0000256" key="1">
    <source>
        <dbReference type="SAM" id="MobiDB-lite"/>
    </source>
</evidence>
<feature type="region of interest" description="Disordered" evidence="1">
    <location>
        <begin position="1"/>
        <end position="22"/>
    </location>
</feature>
<evidence type="ECO:0000313" key="2">
    <source>
        <dbReference type="EMBL" id="GAA0454185.1"/>
    </source>
</evidence>
<proteinExistence type="predicted"/>